<proteinExistence type="predicted"/>
<keyword evidence="4" id="KW-1185">Reference proteome</keyword>
<evidence type="ECO:0000313" key="3">
    <source>
        <dbReference type="EMBL" id="MFC7277206.1"/>
    </source>
</evidence>
<feature type="signal peptide" evidence="1">
    <location>
        <begin position="1"/>
        <end position="24"/>
    </location>
</feature>
<evidence type="ECO:0000256" key="1">
    <source>
        <dbReference type="SAM" id="SignalP"/>
    </source>
</evidence>
<reference evidence="4" key="1">
    <citation type="journal article" date="2019" name="Int. J. Syst. Evol. Microbiol.">
        <title>The Global Catalogue of Microorganisms (GCM) 10K type strain sequencing project: providing services to taxonomists for standard genome sequencing and annotation.</title>
        <authorList>
            <consortium name="The Broad Institute Genomics Platform"/>
            <consortium name="The Broad Institute Genome Sequencing Center for Infectious Disease"/>
            <person name="Wu L."/>
            <person name="Ma J."/>
        </authorList>
    </citation>
    <scope>NUCLEOTIDE SEQUENCE [LARGE SCALE GENOMIC DNA]</scope>
    <source>
        <strain evidence="4">XZYJT-10</strain>
    </source>
</reference>
<keyword evidence="1" id="KW-0732">Signal</keyword>
<protein>
    <submittedName>
        <fullName evidence="3">DUF305 domain-containing protein</fullName>
    </submittedName>
</protein>
<evidence type="ECO:0000259" key="2">
    <source>
        <dbReference type="Pfam" id="PF03713"/>
    </source>
</evidence>
<dbReference type="Pfam" id="PF03713">
    <property type="entry name" value="DUF305"/>
    <property type="match status" value="1"/>
</dbReference>
<dbReference type="InterPro" id="IPR005183">
    <property type="entry name" value="DUF305_CopM-like"/>
</dbReference>
<feature type="chain" id="PRO_5046872322" evidence="1">
    <location>
        <begin position="25"/>
        <end position="185"/>
    </location>
</feature>
<dbReference type="InterPro" id="IPR012347">
    <property type="entry name" value="Ferritin-like"/>
</dbReference>
<dbReference type="Proteomes" id="UP001596548">
    <property type="component" value="Unassembled WGS sequence"/>
</dbReference>
<organism evidence="3 4">
    <name type="scientific">Paractinoplanes rhizophilus</name>
    <dbReference type="NCBI Taxonomy" id="1416877"/>
    <lineage>
        <taxon>Bacteria</taxon>
        <taxon>Bacillati</taxon>
        <taxon>Actinomycetota</taxon>
        <taxon>Actinomycetes</taxon>
        <taxon>Micromonosporales</taxon>
        <taxon>Micromonosporaceae</taxon>
        <taxon>Paractinoplanes</taxon>
    </lineage>
</organism>
<dbReference type="EMBL" id="JBHTBJ010000020">
    <property type="protein sequence ID" value="MFC7277206.1"/>
    <property type="molecule type" value="Genomic_DNA"/>
</dbReference>
<sequence>MASHLIRLALILALVAGCSPERPAAPPAPAFNAADVMFLQMALEQIGEGEQVAAPAAERATDPRIRDVAAELRAQWTEESGTMRRWLLGWQQPLTADPAAGAHAGHGALHALRAADIEELRSASSGQEFDRTAVSLLLGHLGNCVETSRMEESGGAYPPARALAATVTQRRQAQVRRLLTLAAAQ</sequence>
<evidence type="ECO:0000313" key="4">
    <source>
        <dbReference type="Proteomes" id="UP001596548"/>
    </source>
</evidence>
<accession>A0ABW2HWJ8</accession>
<feature type="domain" description="DUF305" evidence="2">
    <location>
        <begin position="35"/>
        <end position="180"/>
    </location>
</feature>
<gene>
    <name evidence="3" type="ORF">ACFQS1_24705</name>
</gene>
<name>A0ABW2HWJ8_9ACTN</name>
<dbReference type="PROSITE" id="PS51257">
    <property type="entry name" value="PROKAR_LIPOPROTEIN"/>
    <property type="match status" value="1"/>
</dbReference>
<dbReference type="Gene3D" id="1.20.1260.10">
    <property type="match status" value="1"/>
</dbReference>
<comment type="caution">
    <text evidence="3">The sequence shown here is derived from an EMBL/GenBank/DDBJ whole genome shotgun (WGS) entry which is preliminary data.</text>
</comment>
<dbReference type="RefSeq" id="WP_378972502.1">
    <property type="nucleotide sequence ID" value="NZ_JBHTBJ010000020.1"/>
</dbReference>